<feature type="transmembrane region" description="Helical" evidence="1">
    <location>
        <begin position="256"/>
        <end position="284"/>
    </location>
</feature>
<evidence type="ECO:0000259" key="2">
    <source>
        <dbReference type="Pfam" id="PF13786"/>
    </source>
</evidence>
<dbReference type="InterPro" id="IPR041916">
    <property type="entry name" value="Anti_sigma_zinc_sf"/>
</dbReference>
<gene>
    <name evidence="3" type="ORF">GWK17_20215</name>
</gene>
<name>A0A846TF96_9BACI</name>
<keyword evidence="1" id="KW-0812">Transmembrane</keyword>
<evidence type="ECO:0000313" key="3">
    <source>
        <dbReference type="EMBL" id="NKE07778.1"/>
    </source>
</evidence>
<sequence>MIMVPAMESITIVTLQEKGIDSVVDWFEQRQQSFYALGWFYLRNQQQMEELFYRSIVKVHKELPRYKQDSSFELWVASIFIDICQELSADDGMLASSAESASHQDLFHALDPLPKEEKEAMILTYGTGYSRAEAAHILRVSADKMKELLFSGTQSVRRQLYGTTTFNGCKEYQQNYIDYLEKTMERPEKIEFEIHLYECAECQEDLAAFQDVTLMLHHAEWMSDLPVPDNFIAKIKERLAEKEKQRKLRSKKRKNVALVFVSIFAFVLGIGFFTGAFANVYYAWTEEDEQLRTFLQQGLGQSVNLEAESDGVKIRIKGVVADDYQTLVFYEIEDTNEDKQYVMNFEDGLSIENEREIMKQDTYPRYQFPDLKAEMNKKEKNVYHGKVGLRPLEEESGVIKMNIERIQEFALDEQEVRMGFGYRSNGFKTGEWEFEVPVTKQPSIEYELNEKAEIEGIPIRLDKLIMAPTATLLEYGIPMDGQEKRIDRVQFDDLEVNKVKVKADQFGGGYNYLQPEPNWQILQMYYDPFYGEEPEDVIVQFHSAYFSFEDHKSIELDVNQPYPQTFEYAGSTISIDKVEVGQPTTVVISNHEIENRKFETLHFNIVGEDENEPISIGMETEGVIVDKNGVQYDMNSPTLDYEKIEQPRHFVTDHILMLDGNKVIPKRLDLYGYSSMKYLDDQVKISLD</sequence>
<keyword evidence="1" id="KW-0472">Membrane</keyword>
<accession>A0A846TF96</accession>
<organism evidence="3 4">
    <name type="scientific">Mesobacillus selenatarsenatis</name>
    <dbReference type="NCBI Taxonomy" id="388741"/>
    <lineage>
        <taxon>Bacteria</taxon>
        <taxon>Bacillati</taxon>
        <taxon>Bacillota</taxon>
        <taxon>Bacilli</taxon>
        <taxon>Bacillales</taxon>
        <taxon>Bacillaceae</taxon>
        <taxon>Mesobacillus</taxon>
    </lineage>
</organism>
<evidence type="ECO:0000256" key="1">
    <source>
        <dbReference type="SAM" id="Phobius"/>
    </source>
</evidence>
<comment type="caution">
    <text evidence="3">The sequence shown here is derived from an EMBL/GenBank/DDBJ whole genome shotgun (WGS) entry which is preliminary data.</text>
</comment>
<reference evidence="3 4" key="1">
    <citation type="submission" date="2020-03" db="EMBL/GenBank/DDBJ databases">
        <authorList>
            <person name="Sun Q."/>
        </authorList>
    </citation>
    <scope>NUCLEOTIDE SEQUENCE [LARGE SCALE GENOMIC DNA]</scope>
    <source>
        <strain evidence="3 4">KACC 21451</strain>
    </source>
</reference>
<protein>
    <submittedName>
        <fullName evidence="3">DUF4179 domain-containing protein</fullName>
    </submittedName>
</protein>
<dbReference type="Gene3D" id="1.20.140.160">
    <property type="match status" value="1"/>
</dbReference>
<dbReference type="SUPFAM" id="SSF88659">
    <property type="entry name" value="Sigma3 and sigma4 domains of RNA polymerase sigma factors"/>
    <property type="match status" value="1"/>
</dbReference>
<dbReference type="Gene3D" id="1.10.10.1320">
    <property type="entry name" value="Anti-sigma factor, zinc-finger domain"/>
    <property type="match status" value="1"/>
</dbReference>
<dbReference type="Gene3D" id="2.60.40.1630">
    <property type="entry name" value="bacillus anthracis domain"/>
    <property type="match status" value="1"/>
</dbReference>
<evidence type="ECO:0000313" key="4">
    <source>
        <dbReference type="Proteomes" id="UP000587942"/>
    </source>
</evidence>
<dbReference type="EMBL" id="JAAVUM010000020">
    <property type="protein sequence ID" value="NKE07778.1"/>
    <property type="molecule type" value="Genomic_DNA"/>
</dbReference>
<keyword evidence="1" id="KW-1133">Transmembrane helix</keyword>
<feature type="domain" description="DUF4179" evidence="2">
    <location>
        <begin position="249"/>
        <end position="334"/>
    </location>
</feature>
<dbReference type="Pfam" id="PF13786">
    <property type="entry name" value="DUF4179"/>
    <property type="match status" value="1"/>
</dbReference>
<proteinExistence type="predicted"/>
<dbReference type="AlphaFoldDB" id="A0A846TF96"/>
<dbReference type="InterPro" id="IPR025436">
    <property type="entry name" value="DUF4179"/>
</dbReference>
<dbReference type="Proteomes" id="UP000587942">
    <property type="component" value="Unassembled WGS sequence"/>
</dbReference>
<dbReference type="InterPro" id="IPR013324">
    <property type="entry name" value="RNA_pol_sigma_r3/r4-like"/>
</dbReference>